<evidence type="ECO:0000256" key="1">
    <source>
        <dbReference type="SAM" id="MobiDB-lite"/>
    </source>
</evidence>
<gene>
    <name evidence="3" type="ORF">BIT28_25520</name>
</gene>
<dbReference type="AlphaFoldDB" id="A0A1Q9GFK4"/>
<feature type="region of interest" description="Disordered" evidence="1">
    <location>
        <begin position="342"/>
        <end position="362"/>
    </location>
</feature>
<dbReference type="InterPro" id="IPR011460">
    <property type="entry name" value="Lcl_C"/>
</dbReference>
<sequence>MVDTNQTDCYSSSTGLVTPCSGQGHDGDYDGNQPSYTVSSDELTVTDNVTGLIWQQSSDLNSDGAVNYADKLTQSDAVTYCDDLSLAGQQDWRLPSIKEAYSLLLFSGKDPSSYTGSDTSSLIPFIDSTFDWAFGDTTTADGINAGDRIIDAQYASSTLYLSTTMNGDPTMFGVNYVDGRIKGYPTHIKKFYVRCVTGNTEYGVNAFVDNGDETVSDNATGLMWQQNDSEATDWDDAIFQCETATTASHSDWRLPNAKELQSILDYTRTPDTDGEAAIDPIFNASSFVNEENITDWGYYWSSTTHVDNDENGSNAAYVSFGRALGYISSNILDVHGAGAQRSNDKLDVSTEPGAQSATGSNGTFYYKGPQGDILRASNKVRCVRNLS</sequence>
<keyword evidence="4" id="KW-1185">Reference proteome</keyword>
<organism evidence="3 4">
    <name type="scientific">Photobacterium proteolyticum</name>
    <dbReference type="NCBI Taxonomy" id="1903952"/>
    <lineage>
        <taxon>Bacteria</taxon>
        <taxon>Pseudomonadati</taxon>
        <taxon>Pseudomonadota</taxon>
        <taxon>Gammaproteobacteria</taxon>
        <taxon>Vibrionales</taxon>
        <taxon>Vibrionaceae</taxon>
        <taxon>Photobacterium</taxon>
    </lineage>
</organism>
<reference evidence="3 4" key="1">
    <citation type="submission" date="2016-09" db="EMBL/GenBank/DDBJ databases">
        <title>Photobacterium proteolyticum sp. nov. a protease producing bacterium isolated from ocean sediments of Laizhou Bay.</title>
        <authorList>
            <person name="Li Y."/>
        </authorList>
    </citation>
    <scope>NUCLEOTIDE SEQUENCE [LARGE SCALE GENOMIC DNA]</scope>
    <source>
        <strain evidence="3 4">13-12</strain>
    </source>
</reference>
<evidence type="ECO:0000313" key="3">
    <source>
        <dbReference type="EMBL" id="OLQ73228.1"/>
    </source>
</evidence>
<feature type="domain" description="Lcl C-terminal" evidence="2">
    <location>
        <begin position="44"/>
        <end position="196"/>
    </location>
</feature>
<accession>A0A1Q9GFK4</accession>
<comment type="caution">
    <text evidence="3">The sequence shown here is derived from an EMBL/GenBank/DDBJ whole genome shotgun (WGS) entry which is preliminary data.</text>
</comment>
<name>A0A1Q9GFK4_9GAMM</name>
<dbReference type="Proteomes" id="UP000186905">
    <property type="component" value="Unassembled WGS sequence"/>
</dbReference>
<dbReference type="PANTHER" id="PTHR35812">
    <property type="entry name" value="LIPOPROTEIN"/>
    <property type="match status" value="1"/>
</dbReference>
<evidence type="ECO:0000259" key="2">
    <source>
        <dbReference type="Pfam" id="PF07603"/>
    </source>
</evidence>
<evidence type="ECO:0000313" key="4">
    <source>
        <dbReference type="Proteomes" id="UP000186905"/>
    </source>
</evidence>
<dbReference type="EMBL" id="MJIL01000088">
    <property type="protein sequence ID" value="OLQ73228.1"/>
    <property type="molecule type" value="Genomic_DNA"/>
</dbReference>
<feature type="domain" description="Lcl C-terminal" evidence="2">
    <location>
        <begin position="213"/>
        <end position="322"/>
    </location>
</feature>
<protein>
    <recommendedName>
        <fullName evidence="2">Lcl C-terminal domain-containing protein</fullName>
    </recommendedName>
</protein>
<dbReference type="Pfam" id="PF07603">
    <property type="entry name" value="Lcl_C"/>
    <property type="match status" value="2"/>
</dbReference>
<proteinExistence type="predicted"/>
<dbReference type="PANTHER" id="PTHR35812:SF1">
    <property type="entry name" value="LIPOPROTEIN"/>
    <property type="match status" value="1"/>
</dbReference>
<feature type="compositionally biased region" description="Polar residues" evidence="1">
    <location>
        <begin position="352"/>
        <end position="362"/>
    </location>
</feature>
<dbReference type="STRING" id="1903952.BIT28_25520"/>